<feature type="compositionally biased region" description="Basic and acidic residues" evidence="2">
    <location>
        <begin position="534"/>
        <end position="546"/>
    </location>
</feature>
<dbReference type="CDD" id="cd03784">
    <property type="entry name" value="GT1_Gtf-like"/>
    <property type="match status" value="1"/>
</dbReference>
<evidence type="ECO:0000313" key="6">
    <source>
        <dbReference type="EMBL" id="CAK0786710.1"/>
    </source>
</evidence>
<dbReference type="InterPro" id="IPR004276">
    <property type="entry name" value="GlycoTrans_28_N"/>
</dbReference>
<keyword evidence="3" id="KW-0812">Transmembrane</keyword>
<evidence type="ECO:0008006" key="8">
    <source>
        <dbReference type="Google" id="ProtNLM"/>
    </source>
</evidence>
<dbReference type="PANTHER" id="PTHR48050">
    <property type="entry name" value="STEROL 3-BETA-GLUCOSYLTRANSFERASE"/>
    <property type="match status" value="1"/>
</dbReference>
<feature type="domain" description="Glycosyltransferase family 28 N-terminal" evidence="4">
    <location>
        <begin position="25"/>
        <end position="169"/>
    </location>
</feature>
<evidence type="ECO:0000313" key="7">
    <source>
        <dbReference type="Proteomes" id="UP001314263"/>
    </source>
</evidence>
<keyword evidence="3" id="KW-1133">Transmembrane helix</keyword>
<dbReference type="GO" id="GO:0016906">
    <property type="term" value="F:sterol 3-beta-glucosyltransferase activity"/>
    <property type="evidence" value="ECO:0007669"/>
    <property type="project" value="UniProtKB-ARBA"/>
</dbReference>
<dbReference type="Pfam" id="PF06722">
    <property type="entry name" value="EryCIII-like_C"/>
    <property type="match status" value="1"/>
</dbReference>
<evidence type="ECO:0000256" key="1">
    <source>
        <dbReference type="ARBA" id="ARBA00022679"/>
    </source>
</evidence>
<dbReference type="PANTHER" id="PTHR48050:SF13">
    <property type="entry name" value="STEROL 3-BETA-GLUCOSYLTRANSFERASE UGT80A2"/>
    <property type="match status" value="1"/>
</dbReference>
<dbReference type="GO" id="GO:0005975">
    <property type="term" value="P:carbohydrate metabolic process"/>
    <property type="evidence" value="ECO:0007669"/>
    <property type="project" value="InterPro"/>
</dbReference>
<feature type="compositionally biased region" description="Polar residues" evidence="2">
    <location>
        <begin position="472"/>
        <end position="496"/>
    </location>
</feature>
<gene>
    <name evidence="6" type="ORF">CVIRNUC_009924</name>
</gene>
<dbReference type="Pfam" id="PF03033">
    <property type="entry name" value="Glyco_transf_28"/>
    <property type="match status" value="1"/>
</dbReference>
<comment type="caution">
    <text evidence="6">The sequence shown here is derived from an EMBL/GenBank/DDBJ whole genome shotgun (WGS) entry which is preliminary data.</text>
</comment>
<name>A0AAV1IKZ1_9CHLO</name>
<reference evidence="6 7" key="1">
    <citation type="submission" date="2023-10" db="EMBL/GenBank/DDBJ databases">
        <authorList>
            <person name="Maclean D."/>
            <person name="Macfadyen A."/>
        </authorList>
    </citation>
    <scope>NUCLEOTIDE SEQUENCE [LARGE SCALE GENOMIC DNA]</scope>
</reference>
<dbReference type="Gene3D" id="3.40.50.2000">
    <property type="entry name" value="Glycogen Phosphorylase B"/>
    <property type="match status" value="2"/>
</dbReference>
<feature type="region of interest" description="Disordered" evidence="2">
    <location>
        <begin position="472"/>
        <end position="575"/>
    </location>
</feature>
<feature type="domain" description="Erythromycin biosynthesis protein CIII-like C-terminal" evidence="5">
    <location>
        <begin position="348"/>
        <end position="459"/>
    </location>
</feature>
<evidence type="ECO:0000256" key="2">
    <source>
        <dbReference type="SAM" id="MobiDB-lite"/>
    </source>
</evidence>
<keyword evidence="1" id="KW-0808">Transferase</keyword>
<dbReference type="AlphaFoldDB" id="A0AAV1IKZ1"/>
<organism evidence="6 7">
    <name type="scientific">Coccomyxa viridis</name>
    <dbReference type="NCBI Taxonomy" id="1274662"/>
    <lineage>
        <taxon>Eukaryota</taxon>
        <taxon>Viridiplantae</taxon>
        <taxon>Chlorophyta</taxon>
        <taxon>core chlorophytes</taxon>
        <taxon>Trebouxiophyceae</taxon>
        <taxon>Trebouxiophyceae incertae sedis</taxon>
        <taxon>Coccomyxaceae</taxon>
        <taxon>Coccomyxa</taxon>
    </lineage>
</organism>
<protein>
    <recommendedName>
        <fullName evidence="8">Glycosyltransferase family 28 N-terminal domain-containing protein</fullName>
    </recommendedName>
</protein>
<evidence type="ECO:0000259" key="4">
    <source>
        <dbReference type="Pfam" id="PF03033"/>
    </source>
</evidence>
<keyword evidence="7" id="KW-1185">Reference proteome</keyword>
<feature type="transmembrane region" description="Helical" evidence="3">
    <location>
        <begin position="602"/>
        <end position="623"/>
    </location>
</feature>
<proteinExistence type="predicted"/>
<dbReference type="SUPFAM" id="SSF53756">
    <property type="entry name" value="UDP-Glycosyltransferase/glycogen phosphorylase"/>
    <property type="match status" value="1"/>
</dbReference>
<dbReference type="FunFam" id="3.40.50.2000:FF:000009">
    <property type="entry name" value="Sterol 3-beta-glucosyltransferase UGT80A2"/>
    <property type="match status" value="1"/>
</dbReference>
<dbReference type="InterPro" id="IPR002213">
    <property type="entry name" value="UDP_glucos_trans"/>
</dbReference>
<keyword evidence="3" id="KW-0472">Membrane</keyword>
<sequence length="637" mass="69091">MMTSQNETPACQQDVSIATQQPLSIAMLAVGTQGDIQPFVAVGLRLKDYGHRVRLATHEPHRSFVEQFGLEFYPLGGDPQILADFAVQSKGVFPRGLGQVSKLRQQIKAYVAGQLDACTQPDPQNPKAQFRADALIANPIGYAHIHVADALGIPLHILFTMPWTATREFAHPQARFLHEKQRSLSPRTQRWLSGLLGTINRASFKAIDGAMFVGTADILATFRKKILRQPSLFSLKHYHRPLHYCDVPVSYCWSPALLPCPADWPSTAEVVGFCQLEASQRMQYQPPEDLKRFLAAGSRPVYVGFGSMTLSKAKEVTETVLRAVQQAGVRAILLEGWGKLGTADGVAVPESVYVLRGRYAPHDWLFPQCAVVIHHGGAGTTGAGLAAGCPTMTVPFFGDQAFWGEMCRRAGVGPPPVAVENLTEQHLLEGLKMLLDPLVQEAAGRLAARMRQEPSGTQAAVDAFHRHLQGRLVSSSPCKQQRPLSVEATSKTSRPMNGSAPHPAAMNGCDSTGAPHDDSSQCSEPGKLSAPFRSADEHRQGTEQTRDSMAGQGALVAPESKASLEASRGGSSGGGLVSAISAKQTQRMKYFQKKPLPCLTGWWEFSAAFLAVFLLPLISIVPFSTTAERPDSHAWEP</sequence>
<dbReference type="InterPro" id="IPR050426">
    <property type="entry name" value="Glycosyltransferase_28"/>
</dbReference>
<accession>A0AAV1IKZ1</accession>
<dbReference type="InterPro" id="IPR010610">
    <property type="entry name" value="EryCIII-like_C"/>
</dbReference>
<dbReference type="EMBL" id="CAUYUE010000015">
    <property type="protein sequence ID" value="CAK0786710.1"/>
    <property type="molecule type" value="Genomic_DNA"/>
</dbReference>
<evidence type="ECO:0000256" key="3">
    <source>
        <dbReference type="SAM" id="Phobius"/>
    </source>
</evidence>
<dbReference type="Proteomes" id="UP001314263">
    <property type="component" value="Unassembled WGS sequence"/>
</dbReference>
<evidence type="ECO:0000259" key="5">
    <source>
        <dbReference type="Pfam" id="PF06722"/>
    </source>
</evidence>